<gene>
    <name evidence="2" type="ORF">ACFSJD_16155</name>
</gene>
<dbReference type="Proteomes" id="UP001597114">
    <property type="component" value="Unassembled WGS sequence"/>
</dbReference>
<dbReference type="SUPFAM" id="SSF57997">
    <property type="entry name" value="Tropomyosin"/>
    <property type="match status" value="1"/>
</dbReference>
<name>A0ABW4EYI2_9PSEU</name>
<reference evidence="3" key="1">
    <citation type="journal article" date="2019" name="Int. J. Syst. Evol. Microbiol.">
        <title>The Global Catalogue of Microorganisms (GCM) 10K type strain sequencing project: providing services to taxonomists for standard genome sequencing and annotation.</title>
        <authorList>
            <consortium name="The Broad Institute Genomics Platform"/>
            <consortium name="The Broad Institute Genome Sequencing Center for Infectious Disease"/>
            <person name="Wu L."/>
            <person name="Ma J."/>
        </authorList>
    </citation>
    <scope>NUCLEOTIDE SEQUENCE [LARGE SCALE GENOMIC DNA]</scope>
    <source>
        <strain evidence="3">CCM 7043</strain>
    </source>
</reference>
<sequence length="276" mass="29955">MAADLDPVADELYALPRDEFTAARNAAAKRARQNGDKTLAEQIQALRRPSTAAWLANLLSREHPDEVRALVVDLGDGLRAAQDQLEGEALRRLSQQRHEVVHGLVEQARALARSTGNPPSDAVTRELENTFTAAVNSSTAAEAVAGGRLTSALDPAEAGGLLGTTTTPPPAKQHGDDGPKREERLRRDLEQARSTAADADAARDKAERELTDAESAADDAAATLRELRSHIEAVEQAEHDTRTRARSAEREVDAADRAAREAQRRVLDLERRLDQH</sequence>
<feature type="region of interest" description="Disordered" evidence="1">
    <location>
        <begin position="233"/>
        <end position="259"/>
    </location>
</feature>
<evidence type="ECO:0000313" key="2">
    <source>
        <dbReference type="EMBL" id="MFD1519029.1"/>
    </source>
</evidence>
<feature type="region of interest" description="Disordered" evidence="1">
    <location>
        <begin position="155"/>
        <end position="219"/>
    </location>
</feature>
<keyword evidence="3" id="KW-1185">Reference proteome</keyword>
<evidence type="ECO:0000256" key="1">
    <source>
        <dbReference type="SAM" id="MobiDB-lite"/>
    </source>
</evidence>
<proteinExistence type="predicted"/>
<evidence type="ECO:0008006" key="4">
    <source>
        <dbReference type="Google" id="ProtNLM"/>
    </source>
</evidence>
<dbReference type="EMBL" id="JBHUCO010000015">
    <property type="protein sequence ID" value="MFD1519029.1"/>
    <property type="molecule type" value="Genomic_DNA"/>
</dbReference>
<dbReference type="RefSeq" id="WP_344718439.1">
    <property type="nucleotide sequence ID" value="NZ_BAAAUS010000001.1"/>
</dbReference>
<accession>A0ABW4EYI2</accession>
<protein>
    <recommendedName>
        <fullName evidence="4">Transposase</fullName>
    </recommendedName>
</protein>
<feature type="compositionally biased region" description="Basic and acidic residues" evidence="1">
    <location>
        <begin position="200"/>
        <end position="211"/>
    </location>
</feature>
<organism evidence="2 3">
    <name type="scientific">Pseudonocardia yunnanensis</name>
    <dbReference type="NCBI Taxonomy" id="58107"/>
    <lineage>
        <taxon>Bacteria</taxon>
        <taxon>Bacillati</taxon>
        <taxon>Actinomycetota</taxon>
        <taxon>Actinomycetes</taxon>
        <taxon>Pseudonocardiales</taxon>
        <taxon>Pseudonocardiaceae</taxon>
        <taxon>Pseudonocardia</taxon>
    </lineage>
</organism>
<evidence type="ECO:0000313" key="3">
    <source>
        <dbReference type="Proteomes" id="UP001597114"/>
    </source>
</evidence>
<feature type="compositionally biased region" description="Basic and acidic residues" evidence="1">
    <location>
        <begin position="173"/>
        <end position="191"/>
    </location>
</feature>
<comment type="caution">
    <text evidence="2">The sequence shown here is derived from an EMBL/GenBank/DDBJ whole genome shotgun (WGS) entry which is preliminary data.</text>
</comment>